<accession>A0AA38WXI5</accession>
<dbReference type="PANTHER" id="PTHR47775">
    <property type="entry name" value="BUD SITE SELECTION PROTEIN 14"/>
    <property type="match status" value="1"/>
</dbReference>
<dbReference type="InterPro" id="IPR036028">
    <property type="entry name" value="SH3-like_dom_sf"/>
</dbReference>
<protein>
    <submittedName>
        <fullName evidence="5">Protein phosphatase regulator</fullName>
    </submittedName>
</protein>
<dbReference type="AlphaFoldDB" id="A0AA38WXI5"/>
<feature type="compositionally biased region" description="Low complexity" evidence="3">
    <location>
        <begin position="700"/>
        <end position="712"/>
    </location>
</feature>
<feature type="region of interest" description="Disordered" evidence="3">
    <location>
        <begin position="400"/>
        <end position="870"/>
    </location>
</feature>
<sequence>MGTEHAHRIVYSDTLDLQSHTSPSAKDHSRQPNHPSPYGYGPAAPHQAQTLRHAENEAYQEQHTSPRASEDKLNGRFESDQHFYDDLDDDREDDHPNPQNTTNGGYNGQDPDQGDGGDSQDEDMDDDLMDKISSSPSIEDGKYPLPLWPPRVDSVDHEASPASVSTPTRGEPFSSSSPFSSTPEYFPLHPSHLFQPASHHGEYTHVKDRARSGQSFDCRQSEVWEGSLSMLPHDFTPQQAHIPLSESQEFRRYLLPLDDPLLADAVEDYGDDFLYDEDDDWEDEEAYLPEADSSSEDDTDDFQFASDNRFIDSGWGGECLREIEDIDFEFVYALHTFVATVEGQANATKGDTMVLLDDSNSYWWLVRVVKDGSIGYLPAEHIETPTERLARLNKHRNVDLSASMLGDNPEKSKNPLKKAMRRRNAKTVQFAPPTYYEPSDYEYSDEEEEGDDARQDPMGVDTSEEGDNGEDQQEASVSSAEPQEAQNTTAANSIQRIASNDSLRNDSVSSPVKTQQPGSEQRQVEEPVQRSRKGVVRNTDSFFKDDTVETKKISLTPRLLRGDSDSGGSAEQEVRQRPSLETFDKIVGTDDKTKEKKKEKKGMLSGLFKRKKGSTPEETEKLAEDARQSPGSKDSAESLSMKPEAVVERKPSKLQKTPPVTSPKQSPTEARHPQQSLGPMLAPPTGPAPEPPTARRVEPESQQAEAPQPSQPTQVNRFPSLTEKRSIFSPITTALKSTPSAGSESNSPVKPIYSKRAKERFAIDESDSDSDDRTLKVADQDRKSVSPIADYQASTQRSDSAVQISPVQASAPGRFGDSVTQTQAPAALSSSPLPHETQPPESEGTVSTSKPSPSTATHTPSTSRSTPTWSDASLRSYMENSQDIKDLLIIVHDKSNVTPVGPEHPLMQNLFLDERTKLASMQSQLDVMLMSWISKKNSNLMPTTT</sequence>
<dbReference type="GO" id="GO:0008104">
    <property type="term" value="P:intracellular protein localization"/>
    <property type="evidence" value="ECO:0007669"/>
    <property type="project" value="TreeGrafter"/>
</dbReference>
<dbReference type="Pfam" id="PF00018">
    <property type="entry name" value="SH3_1"/>
    <property type="match status" value="1"/>
</dbReference>
<feature type="compositionally biased region" description="Basic and acidic residues" evidence="3">
    <location>
        <begin position="542"/>
        <end position="552"/>
    </location>
</feature>
<feature type="compositionally biased region" description="Polar residues" evidence="3">
    <location>
        <begin position="474"/>
        <end position="521"/>
    </location>
</feature>
<dbReference type="SMART" id="SM00326">
    <property type="entry name" value="SH3"/>
    <property type="match status" value="1"/>
</dbReference>
<dbReference type="GO" id="GO:0030950">
    <property type="term" value="P:establishment or maintenance of actin cytoskeleton polarity"/>
    <property type="evidence" value="ECO:0007669"/>
    <property type="project" value="TreeGrafter"/>
</dbReference>
<feature type="compositionally biased region" description="Basic residues" evidence="3">
    <location>
        <begin position="414"/>
        <end position="425"/>
    </location>
</feature>
<feature type="compositionally biased region" description="Basic and acidic residues" evidence="3">
    <location>
        <begin position="68"/>
        <end position="85"/>
    </location>
</feature>
<dbReference type="PROSITE" id="PS50002">
    <property type="entry name" value="SH3"/>
    <property type="match status" value="1"/>
</dbReference>
<name>A0AA38WXI5_9EURO</name>
<dbReference type="InterPro" id="IPR053039">
    <property type="entry name" value="Polarity_Bud-Selection_Reg"/>
</dbReference>
<feature type="compositionally biased region" description="Polar residues" evidence="3">
    <location>
        <begin position="729"/>
        <end position="748"/>
    </location>
</feature>
<evidence type="ECO:0000313" key="6">
    <source>
        <dbReference type="Proteomes" id="UP001172673"/>
    </source>
</evidence>
<organism evidence="5 6">
    <name type="scientific">Cladophialophora chaetospira</name>
    <dbReference type="NCBI Taxonomy" id="386627"/>
    <lineage>
        <taxon>Eukaryota</taxon>
        <taxon>Fungi</taxon>
        <taxon>Dikarya</taxon>
        <taxon>Ascomycota</taxon>
        <taxon>Pezizomycotina</taxon>
        <taxon>Eurotiomycetes</taxon>
        <taxon>Chaetothyriomycetidae</taxon>
        <taxon>Chaetothyriales</taxon>
        <taxon>Herpotrichiellaceae</taxon>
        <taxon>Cladophialophora</taxon>
    </lineage>
</organism>
<evidence type="ECO:0000313" key="5">
    <source>
        <dbReference type="EMBL" id="KAJ9602963.1"/>
    </source>
</evidence>
<evidence type="ECO:0000256" key="1">
    <source>
        <dbReference type="ARBA" id="ARBA00022443"/>
    </source>
</evidence>
<evidence type="ECO:0000256" key="3">
    <source>
        <dbReference type="SAM" id="MobiDB-lite"/>
    </source>
</evidence>
<feature type="compositionally biased region" description="Acidic residues" evidence="3">
    <location>
        <begin position="112"/>
        <end position="128"/>
    </location>
</feature>
<gene>
    <name evidence="5" type="primary">BUD14</name>
    <name evidence="5" type="ORF">H2200_012743</name>
</gene>
<evidence type="ECO:0000256" key="2">
    <source>
        <dbReference type="PROSITE-ProRule" id="PRU00192"/>
    </source>
</evidence>
<keyword evidence="1 2" id="KW-0728">SH3 domain</keyword>
<reference evidence="5" key="1">
    <citation type="submission" date="2022-10" db="EMBL/GenBank/DDBJ databases">
        <title>Culturing micro-colonial fungi from biological soil crusts in the Mojave desert and describing Neophaeococcomyces mojavensis, and introducing the new genera and species Taxawa tesnikishii.</title>
        <authorList>
            <person name="Kurbessoian T."/>
            <person name="Stajich J.E."/>
        </authorList>
    </citation>
    <scope>NUCLEOTIDE SEQUENCE</scope>
    <source>
        <strain evidence="5">TK_41</strain>
    </source>
</reference>
<feature type="compositionally biased region" description="Low complexity" evidence="3">
    <location>
        <begin position="845"/>
        <end position="870"/>
    </location>
</feature>
<comment type="caution">
    <text evidence="5">The sequence shown here is derived from an EMBL/GenBank/DDBJ whole genome shotgun (WGS) entry which is preliminary data.</text>
</comment>
<dbReference type="FunFam" id="2.30.30.40:FF:000035">
    <property type="entry name" value="SH3 domain containing protein"/>
    <property type="match status" value="1"/>
</dbReference>
<feature type="compositionally biased region" description="Polar residues" evidence="3">
    <location>
        <begin position="792"/>
        <end position="808"/>
    </location>
</feature>
<feature type="compositionally biased region" description="Acidic residues" evidence="3">
    <location>
        <begin position="439"/>
        <end position="451"/>
    </location>
</feature>
<proteinExistence type="predicted"/>
<feature type="compositionally biased region" description="Acidic residues" evidence="3">
    <location>
        <begin position="462"/>
        <end position="473"/>
    </location>
</feature>
<feature type="compositionally biased region" description="Polar residues" evidence="3">
    <location>
        <begin position="15"/>
        <end position="24"/>
    </location>
</feature>
<dbReference type="GO" id="GO:0051286">
    <property type="term" value="C:cell tip"/>
    <property type="evidence" value="ECO:0007669"/>
    <property type="project" value="TreeGrafter"/>
</dbReference>
<feature type="region of interest" description="Disordered" evidence="3">
    <location>
        <begin position="1"/>
        <end position="182"/>
    </location>
</feature>
<feature type="compositionally biased region" description="Polar residues" evidence="3">
    <location>
        <begin position="654"/>
        <end position="676"/>
    </location>
</feature>
<dbReference type="PANTHER" id="PTHR47775:SF1">
    <property type="entry name" value="BUD SITE SELECTION PROTEIN 14"/>
    <property type="match status" value="1"/>
</dbReference>
<dbReference type="EMBL" id="JAPDRK010000024">
    <property type="protein sequence ID" value="KAJ9602963.1"/>
    <property type="molecule type" value="Genomic_DNA"/>
</dbReference>
<dbReference type="Proteomes" id="UP001172673">
    <property type="component" value="Unassembled WGS sequence"/>
</dbReference>
<dbReference type="InterPro" id="IPR001452">
    <property type="entry name" value="SH3_domain"/>
</dbReference>
<keyword evidence="6" id="KW-1185">Reference proteome</keyword>
<feature type="compositionally biased region" description="Basic and acidic residues" evidence="3">
    <location>
        <begin position="572"/>
        <end position="596"/>
    </location>
</feature>
<dbReference type="SUPFAM" id="SSF50044">
    <property type="entry name" value="SH3-domain"/>
    <property type="match status" value="1"/>
</dbReference>
<dbReference type="GO" id="GO:0015630">
    <property type="term" value="C:microtubule cytoskeleton"/>
    <property type="evidence" value="ECO:0007669"/>
    <property type="project" value="TreeGrafter"/>
</dbReference>
<evidence type="ECO:0000259" key="4">
    <source>
        <dbReference type="PROSITE" id="PS50002"/>
    </source>
</evidence>
<feature type="compositionally biased region" description="Pro residues" evidence="3">
    <location>
        <begin position="681"/>
        <end position="692"/>
    </location>
</feature>
<feature type="compositionally biased region" description="Basic and acidic residues" evidence="3">
    <location>
        <begin position="614"/>
        <end position="627"/>
    </location>
</feature>
<feature type="compositionally biased region" description="Polar residues" evidence="3">
    <location>
        <begin position="818"/>
        <end position="832"/>
    </location>
</feature>
<feature type="domain" description="SH3" evidence="4">
    <location>
        <begin position="326"/>
        <end position="387"/>
    </location>
</feature>
<dbReference type="Gene3D" id="2.30.30.40">
    <property type="entry name" value="SH3 Domains"/>
    <property type="match status" value="1"/>
</dbReference>
<feature type="compositionally biased region" description="Basic and acidic residues" evidence="3">
    <location>
        <begin position="771"/>
        <end position="784"/>
    </location>
</feature>
<feature type="compositionally biased region" description="Low complexity" evidence="3">
    <location>
        <begin position="172"/>
        <end position="181"/>
    </location>
</feature>